<evidence type="ECO:0000313" key="1">
    <source>
        <dbReference type="EMBL" id="GIY22356.1"/>
    </source>
</evidence>
<keyword evidence="2" id="KW-1185">Reference proteome</keyword>
<gene>
    <name evidence="1" type="ORF">CDAR_593821</name>
</gene>
<accession>A0AAV4RNI8</accession>
<organism evidence="1 2">
    <name type="scientific">Caerostris darwini</name>
    <dbReference type="NCBI Taxonomy" id="1538125"/>
    <lineage>
        <taxon>Eukaryota</taxon>
        <taxon>Metazoa</taxon>
        <taxon>Ecdysozoa</taxon>
        <taxon>Arthropoda</taxon>
        <taxon>Chelicerata</taxon>
        <taxon>Arachnida</taxon>
        <taxon>Araneae</taxon>
        <taxon>Araneomorphae</taxon>
        <taxon>Entelegynae</taxon>
        <taxon>Araneoidea</taxon>
        <taxon>Araneidae</taxon>
        <taxon>Caerostris</taxon>
    </lineage>
</organism>
<dbReference type="EMBL" id="BPLQ01006433">
    <property type="protein sequence ID" value="GIY22356.1"/>
    <property type="molecule type" value="Genomic_DNA"/>
</dbReference>
<proteinExistence type="predicted"/>
<evidence type="ECO:0000313" key="2">
    <source>
        <dbReference type="Proteomes" id="UP001054837"/>
    </source>
</evidence>
<reference evidence="1 2" key="1">
    <citation type="submission" date="2021-06" db="EMBL/GenBank/DDBJ databases">
        <title>Caerostris darwini draft genome.</title>
        <authorList>
            <person name="Kono N."/>
            <person name="Arakawa K."/>
        </authorList>
    </citation>
    <scope>NUCLEOTIDE SEQUENCE [LARGE SCALE GENOMIC DNA]</scope>
</reference>
<comment type="caution">
    <text evidence="1">The sequence shown here is derived from an EMBL/GenBank/DDBJ whole genome shotgun (WGS) entry which is preliminary data.</text>
</comment>
<dbReference type="AlphaFoldDB" id="A0AAV4RNI8"/>
<sequence>MHPASFLEIHQLPPMDGSLLVIFIFPASVKTTRNERCFITVRKGDICAPGAFTEDSMFGDRHHNKLFRLTLRPSKRIELSEHSVTRGNGDLFKCAQKKTSVLRYFEQTIHKKELAFWIFICLYELSIK</sequence>
<name>A0AAV4RNI8_9ARAC</name>
<dbReference type="Proteomes" id="UP001054837">
    <property type="component" value="Unassembled WGS sequence"/>
</dbReference>
<protein>
    <submittedName>
        <fullName evidence="1">Uncharacterized protein</fullName>
    </submittedName>
</protein>